<dbReference type="Proteomes" id="UP000289132">
    <property type="component" value="Unassembled WGS sequence"/>
</dbReference>
<dbReference type="AlphaFoldDB" id="A0AAD0QKJ6"/>
<proteinExistence type="predicted"/>
<evidence type="ECO:0000259" key="1">
    <source>
        <dbReference type="Pfam" id="PF02120"/>
    </source>
</evidence>
<gene>
    <name evidence="2" type="primary">fliKI</name>
    <name evidence="2" type="ORF">ATR_1319</name>
    <name evidence="3" type="ORF">CRU87_08645</name>
</gene>
<keyword evidence="2" id="KW-0282">Flagellum</keyword>
<dbReference type="RefSeq" id="WP_115428674.1">
    <property type="nucleotide sequence ID" value="NZ_CP031367.1"/>
</dbReference>
<reference evidence="2 4" key="2">
    <citation type="submission" date="2018-07" db="EMBL/GenBank/DDBJ databases">
        <title>Complete genome of the Arcobacter trophiarum type strain LMG 25534.</title>
        <authorList>
            <person name="Miller W.G."/>
            <person name="Yee E."/>
        </authorList>
    </citation>
    <scope>NUCLEOTIDE SEQUENCE [LARGE SCALE GENOMIC DNA]</scope>
    <source>
        <strain evidence="2 4">LMG 25534</strain>
    </source>
</reference>
<dbReference type="EMBL" id="CP031367">
    <property type="protein sequence ID" value="AXK49176.1"/>
    <property type="molecule type" value="Genomic_DNA"/>
</dbReference>
<evidence type="ECO:0000313" key="5">
    <source>
        <dbReference type="Proteomes" id="UP000289132"/>
    </source>
</evidence>
<accession>A0AAD0QKJ6</accession>
<evidence type="ECO:0000313" key="3">
    <source>
        <dbReference type="EMBL" id="RXJ89807.1"/>
    </source>
</evidence>
<dbReference type="Pfam" id="PF02120">
    <property type="entry name" value="Flg_hook"/>
    <property type="match status" value="1"/>
</dbReference>
<evidence type="ECO:0000313" key="4">
    <source>
        <dbReference type="Proteomes" id="UP000254504"/>
    </source>
</evidence>
<dbReference type="InterPro" id="IPR021136">
    <property type="entry name" value="Flagellar_hook_control-like_C"/>
</dbReference>
<organism evidence="2 4">
    <name type="scientific">Aliarcobacter trophiarum LMG 25534</name>
    <dbReference type="NCBI Taxonomy" id="1032241"/>
    <lineage>
        <taxon>Bacteria</taxon>
        <taxon>Pseudomonadati</taxon>
        <taxon>Campylobacterota</taxon>
        <taxon>Epsilonproteobacteria</taxon>
        <taxon>Campylobacterales</taxon>
        <taxon>Arcobacteraceae</taxon>
        <taxon>Aliarcobacter</taxon>
    </lineage>
</organism>
<keyword evidence="5" id="KW-1185">Reference proteome</keyword>
<keyword evidence="2" id="KW-0966">Cell projection</keyword>
<keyword evidence="2" id="KW-0969">Cilium</keyword>
<feature type="domain" description="Flagellar hook-length control protein-like C-terminal" evidence="1">
    <location>
        <begin position="455"/>
        <end position="521"/>
    </location>
</feature>
<protein>
    <submittedName>
        <fullName evidence="2">Flagellar hook-length control protein FliK</fullName>
    </submittedName>
</protein>
<evidence type="ECO:0000313" key="2">
    <source>
        <dbReference type="EMBL" id="AXK49176.1"/>
    </source>
</evidence>
<dbReference type="EMBL" id="PDKD01000018">
    <property type="protein sequence ID" value="RXJ89807.1"/>
    <property type="molecule type" value="Genomic_DNA"/>
</dbReference>
<dbReference type="KEGG" id="atp:ATR_1319"/>
<reference evidence="3 5" key="1">
    <citation type="submission" date="2017-10" db="EMBL/GenBank/DDBJ databases">
        <title>Genomics of the genus Arcobacter.</title>
        <authorList>
            <person name="Perez-Cataluna A."/>
            <person name="Figueras M.J."/>
        </authorList>
    </citation>
    <scope>NUCLEOTIDE SEQUENCE [LARGE SCALE GENOMIC DNA]</scope>
    <source>
        <strain evidence="3 5">LMG 25534</strain>
    </source>
</reference>
<sequence length="563" mass="63948">MLISNGTALNILLANNNRVLNDALKEVDNKTLNNLLKQDSSSSSIDASKVLKEVLNAIKDGSKSASTLENIIKNSNVFKDLGTISTNISSLLDSIKDDETLQKFKPLLENFLKNIKDINPENLKEQIKNSGVFLENKLTQNSNIKLENLLQNISNLLKNIDTPIAKEITQSVNNILKSLSNNTNSPQTSINELKNLITNLQNLSNSLTNKESLNLTSLANELKNFINSGQLVEAKIESLSKQNLQQNVEKPILSEQILKENIDIKNLINNQTKELLSQIKQEISQNPLLLQNRNIAPILDKLLAMPDLFSKSEAILNSVQNSNISNFLNNFSSNLTPLLTTLKESLHSLNPKNEEILKELNTLIKKVENIINDNLNNHNLNKNSPKLDDDFKSMLLKMQEEVASKTDIKSQDSLKSINNLLTQIDMHQLGSIVSNSNFVYIPFFWEMLEDGSIEIKQKDEEKFFCQIKLTLKDFGKIDLMLSLYDENKLDITIYAQREHFKIALRENLQKLKLALNDANIITMNVKLLDMKDYDEKKEDKPNNIYQNHYNNDMFSSQRVDIKV</sequence>
<name>A0AAD0QKJ6_9BACT</name>
<dbReference type="Proteomes" id="UP000254504">
    <property type="component" value="Chromosome"/>
</dbReference>